<feature type="domain" description="FAD/NAD(P)-binding" evidence="4">
    <location>
        <begin position="3"/>
        <end position="275"/>
    </location>
</feature>
<organism evidence="5 6">
    <name type="scientific">Celeribacter baekdonensis</name>
    <dbReference type="NCBI Taxonomy" id="875171"/>
    <lineage>
        <taxon>Bacteria</taxon>
        <taxon>Pseudomonadati</taxon>
        <taxon>Pseudomonadota</taxon>
        <taxon>Alphaproteobacteria</taxon>
        <taxon>Rhodobacterales</taxon>
        <taxon>Roseobacteraceae</taxon>
        <taxon>Celeribacter</taxon>
    </lineage>
</organism>
<dbReference type="InterPro" id="IPR050097">
    <property type="entry name" value="Ferredoxin-NADP_redctase_2"/>
</dbReference>
<evidence type="ECO:0000259" key="4">
    <source>
        <dbReference type="Pfam" id="PF07992"/>
    </source>
</evidence>
<dbReference type="PRINTS" id="PR00368">
    <property type="entry name" value="FADPNR"/>
</dbReference>
<evidence type="ECO:0000256" key="3">
    <source>
        <dbReference type="ARBA" id="ARBA00023002"/>
    </source>
</evidence>
<evidence type="ECO:0000256" key="1">
    <source>
        <dbReference type="ARBA" id="ARBA00018719"/>
    </source>
</evidence>
<dbReference type="SUPFAM" id="SSF51905">
    <property type="entry name" value="FAD/NAD(P)-binding domain"/>
    <property type="match status" value="2"/>
</dbReference>
<dbReference type="OrthoDB" id="9786503at2"/>
<dbReference type="InterPro" id="IPR023753">
    <property type="entry name" value="FAD/NAD-binding_dom"/>
</dbReference>
<name>A0A1G7HS54_9RHOB</name>
<sequence length="305" mass="30867">MQDAVIIGGSFAGLTAALQLGRASRSVTVIDAGAPRNQSSSAAHGVAGWDGLSPSAILERFRADLRAYPSVTQRSGTVTAIHGGDGAFSVTLADGEKSAAKRIILAHGVRDILPDIPGLAQAWGQTVLHCPYCHGYEVKGAALAVLATHPMSAHQALMLRADWSAQVTLITGGMAGLDLDALATAGVQIETRTLEAATADDTGIDLSLSGGRAARFAALFVGPRTSLAASPAEQLGCALADGPMGPFVKVGAMAQTSVPGVFAAGDLARPMPNINFALADGAQAGTGCHASLLFPGLVTPLEVTP</sequence>
<dbReference type="GO" id="GO:0016491">
    <property type="term" value="F:oxidoreductase activity"/>
    <property type="evidence" value="ECO:0007669"/>
    <property type="project" value="UniProtKB-KW"/>
</dbReference>
<dbReference type="AlphaFoldDB" id="A0A1G7HS54"/>
<dbReference type="Gene3D" id="3.50.50.60">
    <property type="entry name" value="FAD/NAD(P)-binding domain"/>
    <property type="match status" value="2"/>
</dbReference>
<keyword evidence="3" id="KW-0560">Oxidoreductase</keyword>
<dbReference type="PANTHER" id="PTHR48105">
    <property type="entry name" value="THIOREDOXIN REDUCTASE 1-RELATED-RELATED"/>
    <property type="match status" value="1"/>
</dbReference>
<dbReference type="Proteomes" id="UP000182284">
    <property type="component" value="Unassembled WGS sequence"/>
</dbReference>
<dbReference type="EMBL" id="FNBL01000002">
    <property type="protein sequence ID" value="SDF03173.1"/>
    <property type="molecule type" value="Genomic_DNA"/>
</dbReference>
<dbReference type="InterPro" id="IPR036188">
    <property type="entry name" value="FAD/NAD-bd_sf"/>
</dbReference>
<dbReference type="Pfam" id="PF07992">
    <property type="entry name" value="Pyr_redox_2"/>
    <property type="match status" value="1"/>
</dbReference>
<evidence type="ECO:0000256" key="2">
    <source>
        <dbReference type="ARBA" id="ARBA00022630"/>
    </source>
</evidence>
<accession>A0A1G7HS54</accession>
<evidence type="ECO:0000313" key="6">
    <source>
        <dbReference type="Proteomes" id="UP000182284"/>
    </source>
</evidence>
<dbReference type="RefSeq" id="WP_074641631.1">
    <property type="nucleotide sequence ID" value="NZ_FNBL01000002.1"/>
</dbReference>
<evidence type="ECO:0000313" key="5">
    <source>
        <dbReference type="EMBL" id="SDF03173.1"/>
    </source>
</evidence>
<keyword evidence="2" id="KW-0285">Flavoprotein</keyword>
<reference evidence="5 6" key="1">
    <citation type="submission" date="2016-10" db="EMBL/GenBank/DDBJ databases">
        <authorList>
            <person name="de Groot N.N."/>
        </authorList>
    </citation>
    <scope>NUCLEOTIDE SEQUENCE [LARGE SCALE GENOMIC DNA]</scope>
    <source>
        <strain evidence="5 6">DSM 27375</strain>
    </source>
</reference>
<protein>
    <recommendedName>
        <fullName evidence="1">Thioredoxin reductase</fullName>
    </recommendedName>
</protein>
<dbReference type="PRINTS" id="PR00469">
    <property type="entry name" value="PNDRDTASEII"/>
</dbReference>
<gene>
    <name evidence="5" type="ORF">SAMN04488117_10253</name>
</gene>
<proteinExistence type="predicted"/>